<protein>
    <submittedName>
        <fullName evidence="1">Uncharacterized protein</fullName>
    </submittedName>
</protein>
<keyword evidence="2" id="KW-1185">Reference proteome</keyword>
<evidence type="ECO:0000313" key="2">
    <source>
        <dbReference type="Proteomes" id="UP000026960"/>
    </source>
</evidence>
<dbReference type="HOGENOM" id="CLU_1920316_0_0_1"/>
<reference evidence="1" key="1">
    <citation type="journal article" date="2009" name="Rice">
        <title>De Novo Next Generation Sequencing of Plant Genomes.</title>
        <authorList>
            <person name="Rounsley S."/>
            <person name="Marri P.R."/>
            <person name="Yu Y."/>
            <person name="He R."/>
            <person name="Sisneros N."/>
            <person name="Goicoechea J.L."/>
            <person name="Lee S.J."/>
            <person name="Angelova A."/>
            <person name="Kudrna D."/>
            <person name="Luo M."/>
            <person name="Affourtit J."/>
            <person name="Desany B."/>
            <person name="Knight J."/>
            <person name="Niazi F."/>
            <person name="Egholm M."/>
            <person name="Wing R.A."/>
        </authorList>
    </citation>
    <scope>NUCLEOTIDE SEQUENCE [LARGE SCALE GENOMIC DNA]</scope>
    <source>
        <strain evidence="1">cv. IRGC 105608</strain>
    </source>
</reference>
<sequence>MVLSSEWIDAEQGGHGHWRQALTWRGRWRMRPSTTSSSVVRGWRRTRPLATSSDGGVDGGGCDHCRRAPAWGVDDGGLGRRRRAPLWRGRWRMRPPVMSSGVRRGRWDHRQRYLGARLLIPCKYHLYVVGIA</sequence>
<name>A0A0D3H7X6_9ORYZ</name>
<organism evidence="1">
    <name type="scientific">Oryza barthii</name>
    <dbReference type="NCBI Taxonomy" id="65489"/>
    <lineage>
        <taxon>Eukaryota</taxon>
        <taxon>Viridiplantae</taxon>
        <taxon>Streptophyta</taxon>
        <taxon>Embryophyta</taxon>
        <taxon>Tracheophyta</taxon>
        <taxon>Spermatophyta</taxon>
        <taxon>Magnoliopsida</taxon>
        <taxon>Liliopsida</taxon>
        <taxon>Poales</taxon>
        <taxon>Poaceae</taxon>
        <taxon>BOP clade</taxon>
        <taxon>Oryzoideae</taxon>
        <taxon>Oryzeae</taxon>
        <taxon>Oryzinae</taxon>
        <taxon>Oryza</taxon>
    </lineage>
</organism>
<dbReference type="Gramene" id="OBART09G13510.1">
    <property type="protein sequence ID" value="OBART09G13510.1"/>
    <property type="gene ID" value="OBART09G13510"/>
</dbReference>
<dbReference type="EnsemblPlants" id="OBART09G13510.1">
    <property type="protein sequence ID" value="OBART09G13510.1"/>
    <property type="gene ID" value="OBART09G13510"/>
</dbReference>
<dbReference type="AlphaFoldDB" id="A0A0D3H7X6"/>
<evidence type="ECO:0000313" key="1">
    <source>
        <dbReference type="EnsemblPlants" id="OBART09G13510.1"/>
    </source>
</evidence>
<dbReference type="PaxDb" id="65489-OBART09G13510.1"/>
<dbReference type="Proteomes" id="UP000026960">
    <property type="component" value="Chromosome 9"/>
</dbReference>
<proteinExistence type="predicted"/>
<accession>A0A0D3H7X6</accession>
<reference evidence="1" key="2">
    <citation type="submission" date="2015-03" db="UniProtKB">
        <authorList>
            <consortium name="EnsemblPlants"/>
        </authorList>
    </citation>
    <scope>IDENTIFICATION</scope>
</reference>